<dbReference type="SUPFAM" id="SSF56796">
    <property type="entry name" value="Dehydroquinate synthase-like"/>
    <property type="match status" value="1"/>
</dbReference>
<dbReference type="InterPro" id="IPR039697">
    <property type="entry name" value="Alcohol_dehydrogenase_Fe"/>
</dbReference>
<dbReference type="EC" id="1.1.1.-" evidence="5"/>
<gene>
    <name evidence="5" type="ORF">ABH943_008606</name>
</gene>
<dbReference type="PANTHER" id="PTHR11496:SF102">
    <property type="entry name" value="ALCOHOL DEHYDROGENASE 4"/>
    <property type="match status" value="1"/>
</dbReference>
<dbReference type="InterPro" id="IPR056798">
    <property type="entry name" value="ADH_Fe_C"/>
</dbReference>
<keyword evidence="2 5" id="KW-0560">Oxidoreductase</keyword>
<feature type="domain" description="Alcohol dehydrogenase iron-type/glycerol dehydrogenase GldA" evidence="3">
    <location>
        <begin position="12"/>
        <end position="177"/>
    </location>
</feature>
<evidence type="ECO:0000256" key="1">
    <source>
        <dbReference type="ARBA" id="ARBA00007358"/>
    </source>
</evidence>
<dbReference type="Pfam" id="PF25137">
    <property type="entry name" value="ADH_Fe_C"/>
    <property type="match status" value="1"/>
</dbReference>
<dbReference type="CDD" id="cd08191">
    <property type="entry name" value="Fe-ADH-like"/>
    <property type="match status" value="1"/>
</dbReference>
<organism evidence="5 6">
    <name type="scientific">Caballeronia udeis</name>
    <dbReference type="NCBI Taxonomy" id="1232866"/>
    <lineage>
        <taxon>Bacteria</taxon>
        <taxon>Pseudomonadati</taxon>
        <taxon>Pseudomonadota</taxon>
        <taxon>Betaproteobacteria</taxon>
        <taxon>Burkholderiales</taxon>
        <taxon>Burkholderiaceae</taxon>
        <taxon>Caballeronia</taxon>
    </lineage>
</organism>
<dbReference type="Gene3D" id="3.40.50.1970">
    <property type="match status" value="1"/>
</dbReference>
<evidence type="ECO:0000313" key="6">
    <source>
        <dbReference type="Proteomes" id="UP001620514"/>
    </source>
</evidence>
<dbReference type="Gene3D" id="1.20.1090.10">
    <property type="entry name" value="Dehydroquinate synthase-like - alpha domain"/>
    <property type="match status" value="1"/>
</dbReference>
<keyword evidence="6" id="KW-1185">Reference proteome</keyword>
<feature type="domain" description="Fe-containing alcohol dehydrogenase-like C-terminal" evidence="4">
    <location>
        <begin position="188"/>
        <end position="397"/>
    </location>
</feature>
<reference evidence="5 6" key="1">
    <citation type="submission" date="2024-11" db="EMBL/GenBank/DDBJ databases">
        <title>Using genomics to understand microbial adaptation to soil warming.</title>
        <authorList>
            <person name="Deangelis K.M. PhD."/>
        </authorList>
    </citation>
    <scope>NUCLEOTIDE SEQUENCE [LARGE SCALE GENOMIC DNA]</scope>
    <source>
        <strain evidence="5 6">GAS97</strain>
    </source>
</reference>
<dbReference type="InterPro" id="IPR001670">
    <property type="entry name" value="ADH_Fe/GldA"/>
</dbReference>
<dbReference type="EMBL" id="JBIYDN010000054">
    <property type="protein sequence ID" value="MFK4448562.1"/>
    <property type="molecule type" value="Genomic_DNA"/>
</dbReference>
<sequence>MNNFGISRTGQTVLFGWGQRHALPRLIKPFGNRAFICTDNRFPQDSLLCALATGMRSEGIAVEVYDATVAELPLECILDAASQARAFGPAVVVGIGGGSCMDLAKLVALALSHSGEMSAFYGEFKVPAPVLPVIAIPTTAGTGSEVTPVAVLADPARDMKVGISSPYLIPQVAVCDPELTMSCPPRLTAIAGADAMTHAIESFTAVRREPTAELGLNQVFVGKNVFADAHALLAINALASNLATAVKSPDDRSAREQVMLGALAAGIAFGTAGTAAAHAIQYPVGAVTHTAHGLGVATLMPYVMEFNLPACLPEYSEIAHIFGVAQTGHSNEQQARRGIDAVQALFNQIGVPESLAALGLAEDKLEWVGEQSMLAARLVNNNPRQLSRESINKIVQACFVGKRDQLRGIQQ</sequence>
<accession>A0ABW8MYX0</accession>
<comment type="caution">
    <text evidence="5">The sequence shown here is derived from an EMBL/GenBank/DDBJ whole genome shotgun (WGS) entry which is preliminary data.</text>
</comment>
<evidence type="ECO:0000259" key="4">
    <source>
        <dbReference type="Pfam" id="PF25137"/>
    </source>
</evidence>
<dbReference type="RefSeq" id="WP_404614955.1">
    <property type="nucleotide sequence ID" value="NZ_JBIYDN010000054.1"/>
</dbReference>
<comment type="similarity">
    <text evidence="1">Belongs to the iron-containing alcohol dehydrogenase family.</text>
</comment>
<dbReference type="PANTHER" id="PTHR11496">
    <property type="entry name" value="ALCOHOL DEHYDROGENASE"/>
    <property type="match status" value="1"/>
</dbReference>
<dbReference type="Proteomes" id="UP001620514">
    <property type="component" value="Unassembled WGS sequence"/>
</dbReference>
<dbReference type="GO" id="GO:0016491">
    <property type="term" value="F:oxidoreductase activity"/>
    <property type="evidence" value="ECO:0007669"/>
    <property type="project" value="UniProtKB-KW"/>
</dbReference>
<protein>
    <submittedName>
        <fullName evidence="5">Alcohol dehydrogenase class IV</fullName>
        <ecNumber evidence="5">1.1.1.-</ecNumber>
    </submittedName>
</protein>
<evidence type="ECO:0000256" key="2">
    <source>
        <dbReference type="ARBA" id="ARBA00023002"/>
    </source>
</evidence>
<evidence type="ECO:0000313" key="5">
    <source>
        <dbReference type="EMBL" id="MFK4448562.1"/>
    </source>
</evidence>
<dbReference type="Pfam" id="PF00465">
    <property type="entry name" value="Fe-ADH"/>
    <property type="match status" value="1"/>
</dbReference>
<evidence type="ECO:0000259" key="3">
    <source>
        <dbReference type="Pfam" id="PF00465"/>
    </source>
</evidence>
<proteinExistence type="inferred from homology"/>
<name>A0ABW8MYX0_9BURK</name>